<sequence>SLIKFYEHIQRSGSLFSCDDIPNLTNRQKSICYNHGTSFEDILNGIIKAKLQCTNLFKNNIWNCKGSNDNNIFGFDVSKLQIKEKAFIYAYASAAATISVAKGCARGNNPRCSCGFMPENEINMEEKYGFRWSGCSDNIKYAGNIVRHFFENQKKNDHSTTLMDSHNFMIGRIMAKKSYRKICKCHGISGSCQTKTCWMTTNSIDEIGNDLKNLLESAKIIKTLNTRSIDIKGGGLSFSRNLIYHDSFNNFCIKNGSLGISGVSGRECYSNEHCKNLCCNKGFTSHMELIEEPCNCKFEYCCQVKCKISIIALVFGIYTTALYIIYIKFPSLEENEKVYLKYPRNLEDAKQLGIVLSRYTDKHYYNVLSAVVALYIILQSFAIPGSLFLTFLSGYLFNFYHACLLVCICSAIGASVCYFFSQWIGRELLIKYYPQKIEAWQKEVDKHRSNIFNYIFFLRVTPLFPNWFINMTSPIINVPLIPFFFGTMLGVAPPSFVFIQAGKTLNLMTDTNQIWSWNSIILLTFFASLSLLPVFLKKKVDLK</sequence>
<feature type="transmembrane region" description="Helical" evidence="15">
    <location>
        <begin position="451"/>
        <end position="469"/>
    </location>
</feature>
<dbReference type="InterPro" id="IPR045014">
    <property type="entry name" value="TM41A/B"/>
</dbReference>
<keyword evidence="8 15" id="KW-0812">Transmembrane</keyword>
<feature type="domain" description="VTT" evidence="16">
    <location>
        <begin position="383"/>
        <end position="503"/>
    </location>
</feature>
<evidence type="ECO:0000256" key="8">
    <source>
        <dbReference type="ARBA" id="ARBA00022692"/>
    </source>
</evidence>
<evidence type="ECO:0000256" key="2">
    <source>
        <dbReference type="ARBA" id="ARBA00004498"/>
    </source>
</evidence>
<evidence type="ECO:0000256" key="13">
    <source>
        <dbReference type="ARBA" id="ARBA00025797"/>
    </source>
</evidence>
<dbReference type="WBParaSite" id="TCONS_00003634.p1">
    <property type="protein sequence ID" value="TCONS_00003634.p1"/>
    <property type="gene ID" value="XLOC_000049"/>
</dbReference>
<dbReference type="InterPro" id="IPR043158">
    <property type="entry name" value="Wnt_C"/>
</dbReference>
<evidence type="ECO:0000256" key="14">
    <source>
        <dbReference type="RuleBase" id="RU003500"/>
    </source>
</evidence>
<comment type="subcellular location">
    <subcellularLocation>
        <location evidence="1">Membrane</location>
        <topology evidence="1">Multi-pass membrane protein</topology>
    </subcellularLocation>
    <subcellularLocation>
        <location evidence="2 14">Secreted</location>
        <location evidence="2 14">Extracellular space</location>
        <location evidence="2 14">Extracellular matrix</location>
    </subcellularLocation>
</comment>
<dbReference type="Pfam" id="PF09335">
    <property type="entry name" value="VTT_dom"/>
    <property type="match status" value="1"/>
</dbReference>
<evidence type="ECO:0000256" key="12">
    <source>
        <dbReference type="ARBA" id="ARBA00023288"/>
    </source>
</evidence>
<protein>
    <recommendedName>
        <fullName evidence="14">Protein Wnt</fullName>
    </recommendedName>
</protein>
<dbReference type="SMART" id="SM00097">
    <property type="entry name" value="WNT1"/>
    <property type="match status" value="1"/>
</dbReference>
<evidence type="ECO:0000256" key="7">
    <source>
        <dbReference type="ARBA" id="ARBA00022687"/>
    </source>
</evidence>
<proteinExistence type="inferred from homology"/>
<comment type="similarity">
    <text evidence="3 14">Belongs to the Wnt family.</text>
</comment>
<dbReference type="PANTHER" id="PTHR43220:SF18">
    <property type="entry name" value="TRANSMEMBRANE PROTEIN 41B"/>
    <property type="match status" value="1"/>
</dbReference>
<dbReference type="PROSITE" id="PS00246">
    <property type="entry name" value="WNT1"/>
    <property type="match status" value="1"/>
</dbReference>
<feature type="transmembrane region" description="Helical" evidence="15">
    <location>
        <begin position="308"/>
        <end position="327"/>
    </location>
</feature>
<evidence type="ECO:0000256" key="9">
    <source>
        <dbReference type="ARBA" id="ARBA00022989"/>
    </source>
</evidence>
<evidence type="ECO:0000259" key="16">
    <source>
        <dbReference type="Pfam" id="PF09335"/>
    </source>
</evidence>
<evidence type="ECO:0000256" key="1">
    <source>
        <dbReference type="ARBA" id="ARBA00004141"/>
    </source>
</evidence>
<feature type="transmembrane region" description="Helical" evidence="15">
    <location>
        <begin position="399"/>
        <end position="421"/>
    </location>
</feature>
<reference evidence="18" key="1">
    <citation type="submission" date="2024-02" db="UniProtKB">
        <authorList>
            <consortium name="WormBaseParasite"/>
        </authorList>
    </citation>
    <scope>IDENTIFICATION</scope>
</reference>
<keyword evidence="10 15" id="KW-0472">Membrane</keyword>
<evidence type="ECO:0000313" key="17">
    <source>
        <dbReference type="Proteomes" id="UP000035681"/>
    </source>
</evidence>
<evidence type="ECO:0000256" key="4">
    <source>
        <dbReference type="ARBA" id="ARBA00022473"/>
    </source>
</evidence>
<comment type="function">
    <text evidence="14">Ligand for members of the frizzled family of seven transmembrane receptors.</text>
</comment>
<feature type="transmembrane region" description="Helical" evidence="15">
    <location>
        <begin position="481"/>
        <end position="502"/>
    </location>
</feature>
<accession>A0AAF5CXZ2</accession>
<keyword evidence="7 14" id="KW-0879">Wnt signaling pathway</keyword>
<dbReference type="InterPro" id="IPR005817">
    <property type="entry name" value="Wnt"/>
</dbReference>
<dbReference type="GO" id="GO:0005789">
    <property type="term" value="C:endoplasmic reticulum membrane"/>
    <property type="evidence" value="ECO:0007669"/>
    <property type="project" value="TreeGrafter"/>
</dbReference>
<evidence type="ECO:0000256" key="3">
    <source>
        <dbReference type="ARBA" id="ARBA00005683"/>
    </source>
</evidence>
<dbReference type="PANTHER" id="PTHR43220">
    <property type="match status" value="1"/>
</dbReference>
<keyword evidence="11" id="KW-1015">Disulfide bond</keyword>
<dbReference type="Pfam" id="PF00110">
    <property type="entry name" value="wnt"/>
    <property type="match status" value="1"/>
</dbReference>
<evidence type="ECO:0000313" key="18">
    <source>
        <dbReference type="WBParaSite" id="TCONS_00003634.p1"/>
    </source>
</evidence>
<dbReference type="PRINTS" id="PR01349">
    <property type="entry name" value="WNTPROTEIN"/>
</dbReference>
<dbReference type="InterPro" id="IPR032816">
    <property type="entry name" value="VTT_dom"/>
</dbReference>
<keyword evidence="17" id="KW-1185">Reference proteome</keyword>
<dbReference type="GO" id="GO:0016055">
    <property type="term" value="P:Wnt signaling pathway"/>
    <property type="evidence" value="ECO:0007669"/>
    <property type="project" value="UniProtKB-KW"/>
</dbReference>
<keyword evidence="12" id="KW-0449">Lipoprotein</keyword>
<dbReference type="GO" id="GO:0000045">
    <property type="term" value="P:autophagosome assembly"/>
    <property type="evidence" value="ECO:0007669"/>
    <property type="project" value="TreeGrafter"/>
</dbReference>
<dbReference type="Gene3D" id="3.30.2460.20">
    <property type="match status" value="1"/>
</dbReference>
<feature type="transmembrane region" description="Helical" evidence="15">
    <location>
        <begin position="367"/>
        <end position="393"/>
    </location>
</feature>
<keyword evidence="5" id="KW-0964">Secreted</keyword>
<dbReference type="GO" id="GO:0005576">
    <property type="term" value="C:extracellular region"/>
    <property type="evidence" value="ECO:0007669"/>
    <property type="project" value="InterPro"/>
</dbReference>
<evidence type="ECO:0000256" key="5">
    <source>
        <dbReference type="ARBA" id="ARBA00022525"/>
    </source>
</evidence>
<keyword evidence="9 15" id="KW-1133">Transmembrane helix</keyword>
<evidence type="ECO:0000256" key="11">
    <source>
        <dbReference type="ARBA" id="ARBA00023157"/>
    </source>
</evidence>
<dbReference type="GO" id="GO:0005102">
    <property type="term" value="F:signaling receptor binding"/>
    <property type="evidence" value="ECO:0007669"/>
    <property type="project" value="InterPro"/>
</dbReference>
<comment type="similarity">
    <text evidence="13">Belongs to the TMEM41 family.</text>
</comment>
<organism evidence="17 18">
    <name type="scientific">Strongyloides stercoralis</name>
    <name type="common">Threadworm</name>
    <dbReference type="NCBI Taxonomy" id="6248"/>
    <lineage>
        <taxon>Eukaryota</taxon>
        <taxon>Metazoa</taxon>
        <taxon>Ecdysozoa</taxon>
        <taxon>Nematoda</taxon>
        <taxon>Chromadorea</taxon>
        <taxon>Rhabditida</taxon>
        <taxon>Tylenchina</taxon>
        <taxon>Panagrolaimomorpha</taxon>
        <taxon>Strongyloidoidea</taxon>
        <taxon>Strongyloididae</taxon>
        <taxon>Strongyloides</taxon>
    </lineage>
</organism>
<dbReference type="CDD" id="cd13113">
    <property type="entry name" value="Wnt"/>
    <property type="match status" value="1"/>
</dbReference>
<dbReference type="InterPro" id="IPR018161">
    <property type="entry name" value="Wnt_CS"/>
</dbReference>
<evidence type="ECO:0000256" key="15">
    <source>
        <dbReference type="SAM" id="Phobius"/>
    </source>
</evidence>
<keyword evidence="4 14" id="KW-0217">Developmental protein</keyword>
<dbReference type="Proteomes" id="UP000035681">
    <property type="component" value="Unplaced"/>
</dbReference>
<feature type="transmembrane region" description="Helical" evidence="15">
    <location>
        <begin position="514"/>
        <end position="536"/>
    </location>
</feature>
<dbReference type="GO" id="GO:0048699">
    <property type="term" value="P:generation of neurons"/>
    <property type="evidence" value="ECO:0007669"/>
    <property type="project" value="UniProtKB-ARBA"/>
</dbReference>
<name>A0AAF5CXZ2_STRER</name>
<evidence type="ECO:0000256" key="6">
    <source>
        <dbReference type="ARBA" id="ARBA00022530"/>
    </source>
</evidence>
<dbReference type="AlphaFoldDB" id="A0AAF5CXZ2"/>
<keyword evidence="6" id="KW-0272">Extracellular matrix</keyword>
<evidence type="ECO:0000256" key="10">
    <source>
        <dbReference type="ARBA" id="ARBA00023136"/>
    </source>
</evidence>